<reference evidence="4 5" key="1">
    <citation type="submission" date="2023-02" db="EMBL/GenBank/DDBJ databases">
        <title>LHISI_Scaffold_Assembly.</title>
        <authorList>
            <person name="Stuart O.P."/>
            <person name="Cleave R."/>
            <person name="Magrath M.J.L."/>
            <person name="Mikheyev A.S."/>
        </authorList>
    </citation>
    <scope>NUCLEOTIDE SEQUENCE [LARGE SCALE GENOMIC DNA]</scope>
    <source>
        <strain evidence="4">Daus_M_001</strain>
        <tissue evidence="4">Leg muscle</tissue>
    </source>
</reference>
<dbReference type="Pfam" id="PF17921">
    <property type="entry name" value="Integrase_H2C2"/>
    <property type="match status" value="1"/>
</dbReference>
<dbReference type="Gene3D" id="3.30.70.270">
    <property type="match status" value="1"/>
</dbReference>
<dbReference type="SUPFAM" id="SSF53098">
    <property type="entry name" value="Ribonuclease H-like"/>
    <property type="match status" value="1"/>
</dbReference>
<gene>
    <name evidence="4" type="ORF">PR048_002701</name>
</gene>
<accession>A0ABQ9IME4</accession>
<dbReference type="InterPro" id="IPR036397">
    <property type="entry name" value="RNaseH_sf"/>
</dbReference>
<dbReference type="InterPro" id="IPR041577">
    <property type="entry name" value="RT_RNaseH_2"/>
</dbReference>
<sequence>MVAERLDCLPPTMAIQVQSPAWSHRIFACGNRARDLPFSQPFHYGAAPYSPVTLISSQDLDGRSSPNLFTHSLTHSSNDIYNEKKLSTYRGSEQLQTYGRGGIWVHGIMAFGKITELNITEPDTWPQCKARFSFFAEANKITDAKQLRATFLMVIGEPSLAMLTSLIMPKELVDASYEELIQVLDSHFDSKKNEIASCFVFANPKQQPTETIAEFVAELKLLSRGCNFQDLEKQLLIPTPTSVAIGVKPNLDMAVKISAAFEAANTNVETISAAQSEVKHVCERSCSKLENVQEECGYVSSTKNANGRLVLQGTMGLSHVSGVVGHIKRVRHSSRSTQGTKAEKSEVYYTDSGWVRREHTRVSEDHYGTLFNVNLSIDQVQAYKVSLQLNGKSHEFEVDSDLGISVQGIHTIEDDSSNLKEYEPLFHEERLPPLKVPPVYIKLKTNAELKILKTRSVAISLRMCVYEALDMLVKKGVLEPTTFSSWATPVVPLPVDDATAEILTLSISKGLMRVRWLPQGLSAVPGVFQQFMEQLLLELQEVAVFLDDVIARTSVQEHDERLKEVLHRITEFLKRESLFCGPLHRLLKGNTTWTFGPTEREVFKNCKTLLQATSVLAHYGENKPLVLTCDASPYGLGAVLAAKEKNGQERPLAFASRTLSDTEPNYGTFDKEGLALVYGVNKFQKYLLGRTFTIFSDHKPLLGVFNQGNPMSSCHYQTWWKEPPPPPHPAHVLLLEAEDDPYDAIEIAAATEADSSLRMVKTWIESGSVNTKDCQTLPVVGKFKPRFNELSLSKGCTLRSNRVVIPQHLQQPILEELHAHHPGIVAMKELAGCYFWWPGLGEDIERVVSECQLCHQARHSRSAVRSSFWTRPTYKWQRLHIDLLEPRNGIQHVQTPPYHPASNGMAERGVQMAKNALRRMSGQNVDCELPRYLLMQRNTPRLSTGKSSAELLVGRHQRTVFHSMHPNHQACKLQQMSPFWKFHPEQRVWERRLTDVKWKPAVVLTAERQMCYKILQMNGVVAMQHVD</sequence>
<dbReference type="InterPro" id="IPR043128">
    <property type="entry name" value="Rev_trsase/Diguanyl_cyclase"/>
</dbReference>
<dbReference type="EC" id="2.7.7.49" evidence="1"/>
<evidence type="ECO:0000259" key="3">
    <source>
        <dbReference type="Pfam" id="PF17921"/>
    </source>
</evidence>
<name>A0ABQ9IME4_9NEOP</name>
<dbReference type="Gene3D" id="3.10.20.370">
    <property type="match status" value="1"/>
</dbReference>
<dbReference type="InterPro" id="IPR043502">
    <property type="entry name" value="DNA/RNA_pol_sf"/>
</dbReference>
<protein>
    <recommendedName>
        <fullName evidence="1">RNA-directed DNA polymerase</fullName>
        <ecNumber evidence="1">2.7.7.49</ecNumber>
    </recommendedName>
</protein>
<dbReference type="CDD" id="cd09274">
    <property type="entry name" value="RNase_HI_RT_Ty3"/>
    <property type="match status" value="1"/>
</dbReference>
<dbReference type="InterPro" id="IPR041588">
    <property type="entry name" value="Integrase_H2C2"/>
</dbReference>
<feature type="domain" description="Integrase zinc-binding" evidence="3">
    <location>
        <begin position="805"/>
        <end position="859"/>
    </location>
</feature>
<dbReference type="Gene3D" id="3.10.10.10">
    <property type="entry name" value="HIV Type 1 Reverse Transcriptase, subunit A, domain 1"/>
    <property type="match status" value="1"/>
</dbReference>
<evidence type="ECO:0000256" key="1">
    <source>
        <dbReference type="ARBA" id="ARBA00012493"/>
    </source>
</evidence>
<organism evidence="4 5">
    <name type="scientific">Dryococelus australis</name>
    <dbReference type="NCBI Taxonomy" id="614101"/>
    <lineage>
        <taxon>Eukaryota</taxon>
        <taxon>Metazoa</taxon>
        <taxon>Ecdysozoa</taxon>
        <taxon>Arthropoda</taxon>
        <taxon>Hexapoda</taxon>
        <taxon>Insecta</taxon>
        <taxon>Pterygota</taxon>
        <taxon>Neoptera</taxon>
        <taxon>Polyneoptera</taxon>
        <taxon>Phasmatodea</taxon>
        <taxon>Verophasmatodea</taxon>
        <taxon>Anareolatae</taxon>
        <taxon>Phasmatidae</taxon>
        <taxon>Eurycanthinae</taxon>
        <taxon>Dryococelus</taxon>
    </lineage>
</organism>
<dbReference type="Proteomes" id="UP001159363">
    <property type="component" value="Chromosome 1"/>
</dbReference>
<dbReference type="Pfam" id="PF17919">
    <property type="entry name" value="RT_RNaseH_2"/>
    <property type="match status" value="1"/>
</dbReference>
<dbReference type="InterPro" id="IPR050951">
    <property type="entry name" value="Retrovirus_Pol_polyprotein"/>
</dbReference>
<dbReference type="PANTHER" id="PTHR37984">
    <property type="entry name" value="PROTEIN CBG26694"/>
    <property type="match status" value="1"/>
</dbReference>
<keyword evidence="5" id="KW-1185">Reference proteome</keyword>
<dbReference type="PANTHER" id="PTHR37984:SF13">
    <property type="entry name" value="RIBONUCLEASE H"/>
    <property type="match status" value="1"/>
</dbReference>
<evidence type="ECO:0000313" key="4">
    <source>
        <dbReference type="EMBL" id="KAJ8897355.1"/>
    </source>
</evidence>
<comment type="caution">
    <text evidence="4">The sequence shown here is derived from an EMBL/GenBank/DDBJ whole genome shotgun (WGS) entry which is preliminary data.</text>
</comment>
<dbReference type="InterPro" id="IPR012337">
    <property type="entry name" value="RNaseH-like_sf"/>
</dbReference>
<dbReference type="Gene3D" id="3.30.420.10">
    <property type="entry name" value="Ribonuclease H-like superfamily/Ribonuclease H"/>
    <property type="match status" value="1"/>
</dbReference>
<dbReference type="EMBL" id="JARBHB010000001">
    <property type="protein sequence ID" value="KAJ8897355.1"/>
    <property type="molecule type" value="Genomic_DNA"/>
</dbReference>
<evidence type="ECO:0000259" key="2">
    <source>
        <dbReference type="Pfam" id="PF17919"/>
    </source>
</evidence>
<evidence type="ECO:0000313" key="5">
    <source>
        <dbReference type="Proteomes" id="UP001159363"/>
    </source>
</evidence>
<feature type="domain" description="Reverse transcriptase/retrotransposon-derived protein RNase H-like" evidence="2">
    <location>
        <begin position="596"/>
        <end position="694"/>
    </location>
</feature>
<proteinExistence type="predicted"/>
<dbReference type="SUPFAM" id="SSF56672">
    <property type="entry name" value="DNA/RNA polymerases"/>
    <property type="match status" value="1"/>
</dbReference>
<dbReference type="Gene3D" id="1.10.340.70">
    <property type="match status" value="1"/>
</dbReference>